<sequence length="341" mass="39224">MNWEEFEKHKPFAGEKKSSMLRRRVGHDYESRRIYLITMTTEGRRPLLGKLVGNADAPKGSIDAPKIVLTPLGEEVRSCWLSIEKHYPDIRVLATTIMPDHLHGILFVTRKMEQHLGMVIKGFKAGCNKAYRRLQNPLSPMLQHCCSKENRGDSRSHGLLWSRNYNDHILEGRGELNRWFQYLHDNPRRLALRRAHPDFFRVVFDINIAGQTYAAIGNRFLLSYPEKQQVQCSRSLTDEQIEDTVKQMLAKARRGAVLVSPAISKGEQAVMRAALEAHLPLIFLTPWGFNTFSRPDHQYYAACAEGHFLILAPWPHENRRIPLSREMCLTLNAMTAIICQQ</sequence>
<dbReference type="InterPro" id="IPR052715">
    <property type="entry name" value="RAYT_transposase"/>
</dbReference>
<dbReference type="SUPFAM" id="SSF143422">
    <property type="entry name" value="Transposase IS200-like"/>
    <property type="match status" value="1"/>
</dbReference>
<dbReference type="OrthoDB" id="1065873at2"/>
<dbReference type="RefSeq" id="WP_111898518.1">
    <property type="nucleotide sequence ID" value="NZ_CP033459.1"/>
</dbReference>
<keyword evidence="2" id="KW-1185">Reference proteome</keyword>
<dbReference type="GO" id="GO:0004803">
    <property type="term" value="F:transposase activity"/>
    <property type="evidence" value="ECO:0007669"/>
    <property type="project" value="InterPro"/>
</dbReference>
<dbReference type="GO" id="GO:0043565">
    <property type="term" value="F:sequence-specific DNA binding"/>
    <property type="evidence" value="ECO:0007669"/>
    <property type="project" value="TreeGrafter"/>
</dbReference>
<reference evidence="1 2" key="1">
    <citation type="submission" date="2018-11" db="EMBL/GenBank/DDBJ databases">
        <authorList>
            <person name="Na S.W."/>
            <person name="Baik M."/>
        </authorList>
    </citation>
    <scope>NUCLEOTIDE SEQUENCE [LARGE SCALE GENOMIC DNA]</scope>
    <source>
        <strain evidence="1 2">E39</strain>
    </source>
</reference>
<dbReference type="Proteomes" id="UP000249375">
    <property type="component" value="Chromosome"/>
</dbReference>
<dbReference type="GO" id="GO:0006313">
    <property type="term" value="P:DNA transposition"/>
    <property type="evidence" value="ECO:0007669"/>
    <property type="project" value="InterPro"/>
</dbReference>
<dbReference type="InterPro" id="IPR036515">
    <property type="entry name" value="Transposase_17_sf"/>
</dbReference>
<proteinExistence type="predicted"/>
<dbReference type="EMBL" id="CP033459">
    <property type="protein sequence ID" value="QFQ13706.1"/>
    <property type="molecule type" value="Genomic_DNA"/>
</dbReference>
<evidence type="ECO:0000313" key="1">
    <source>
        <dbReference type="EMBL" id="QFQ13706.1"/>
    </source>
</evidence>
<organism evidence="1 2">
    <name type="scientific">Pseudoprevotella muciniphila</name>
    <dbReference type="NCBI Taxonomy" id="2133944"/>
    <lineage>
        <taxon>Bacteria</taxon>
        <taxon>Pseudomonadati</taxon>
        <taxon>Bacteroidota</taxon>
        <taxon>Bacteroidia</taxon>
        <taxon>Bacteroidales</taxon>
        <taxon>Prevotellaceae</taxon>
        <taxon>Pseudoprevotella</taxon>
    </lineage>
</organism>
<dbReference type="AlphaFoldDB" id="A0A5P8E9Q0"/>
<evidence type="ECO:0008006" key="3">
    <source>
        <dbReference type="Google" id="ProtNLM"/>
    </source>
</evidence>
<name>A0A5P8E9Q0_9BACT</name>
<evidence type="ECO:0000313" key="2">
    <source>
        <dbReference type="Proteomes" id="UP000249375"/>
    </source>
</evidence>
<dbReference type="PANTHER" id="PTHR36966:SF1">
    <property type="entry name" value="REP-ASSOCIATED TYROSINE TRANSPOSASE"/>
    <property type="match status" value="1"/>
</dbReference>
<protein>
    <recommendedName>
        <fullName evidence="3">Transposase IS200-like domain-containing protein</fullName>
    </recommendedName>
</protein>
<dbReference type="KEGG" id="alq:C7Y71_004160"/>
<dbReference type="Gene3D" id="3.30.70.1290">
    <property type="entry name" value="Transposase IS200-like"/>
    <property type="match status" value="1"/>
</dbReference>
<gene>
    <name evidence="1" type="ORF">C7Y71_004160</name>
</gene>
<dbReference type="PANTHER" id="PTHR36966">
    <property type="entry name" value="REP-ASSOCIATED TYROSINE TRANSPOSASE"/>
    <property type="match status" value="1"/>
</dbReference>
<accession>A0A5P8E9Q0</accession>